<dbReference type="PANTHER" id="PTHR38681">
    <property type="entry name" value="RETROVIRUS-RELATED POL POLYPROTEIN FROM TRANSPOSON 412-LIKE PROTEIN-RELATED"/>
    <property type="match status" value="1"/>
</dbReference>
<dbReference type="InterPro" id="IPR012337">
    <property type="entry name" value="RNaseH-like_sf"/>
</dbReference>
<name>A0AAW2EN53_9HYME</name>
<dbReference type="GO" id="GO:0015074">
    <property type="term" value="P:DNA integration"/>
    <property type="evidence" value="ECO:0007669"/>
    <property type="project" value="InterPro"/>
</dbReference>
<evidence type="ECO:0000313" key="2">
    <source>
        <dbReference type="EMBL" id="KAL0103849.1"/>
    </source>
</evidence>
<dbReference type="EMBL" id="JADYXP020000021">
    <property type="protein sequence ID" value="KAL0103849.1"/>
    <property type="molecule type" value="Genomic_DNA"/>
</dbReference>
<evidence type="ECO:0000259" key="1">
    <source>
        <dbReference type="PROSITE" id="PS50994"/>
    </source>
</evidence>
<feature type="domain" description="Integrase catalytic" evidence="1">
    <location>
        <begin position="1"/>
        <end position="126"/>
    </location>
</feature>
<proteinExistence type="predicted"/>
<sequence>MDTTSNTVATAFFNTWILRFGAPAIITTDRGSQFEAVFFQLLVQMTGSHHIRTTAYHPENNGMIERWHRALKTAIKCHQTQNWTKVLPMILLGLRACYKDDIKTSAAELVYGTTLKLPGEYFISEDPTGYPTILADQLREKMRSIRPLPSAHHGKRKVFTHEDLDTCTHVFVRIDRPRRPLEPPYKGPYPVIKRLSTYLYKINFKGTPTQINIDRLKPAFLQQKDQETTAKPSTSSCINNISLLQLQHRIKINQK</sequence>
<dbReference type="GO" id="GO:0003676">
    <property type="term" value="F:nucleic acid binding"/>
    <property type="evidence" value="ECO:0007669"/>
    <property type="project" value="InterPro"/>
</dbReference>
<protein>
    <recommendedName>
        <fullName evidence="1">Integrase catalytic domain-containing protein</fullName>
    </recommendedName>
</protein>
<dbReference type="InterPro" id="IPR001584">
    <property type="entry name" value="Integrase_cat-core"/>
</dbReference>
<organism evidence="2 3">
    <name type="scientific">Cardiocondyla obscurior</name>
    <dbReference type="NCBI Taxonomy" id="286306"/>
    <lineage>
        <taxon>Eukaryota</taxon>
        <taxon>Metazoa</taxon>
        <taxon>Ecdysozoa</taxon>
        <taxon>Arthropoda</taxon>
        <taxon>Hexapoda</taxon>
        <taxon>Insecta</taxon>
        <taxon>Pterygota</taxon>
        <taxon>Neoptera</taxon>
        <taxon>Endopterygota</taxon>
        <taxon>Hymenoptera</taxon>
        <taxon>Apocrita</taxon>
        <taxon>Aculeata</taxon>
        <taxon>Formicoidea</taxon>
        <taxon>Formicidae</taxon>
        <taxon>Myrmicinae</taxon>
        <taxon>Cardiocondyla</taxon>
    </lineage>
</organism>
<reference evidence="2 3" key="1">
    <citation type="submission" date="2023-03" db="EMBL/GenBank/DDBJ databases">
        <title>High recombination rates correlate with genetic variation in Cardiocondyla obscurior ants.</title>
        <authorList>
            <person name="Errbii M."/>
        </authorList>
    </citation>
    <scope>NUCLEOTIDE SEQUENCE [LARGE SCALE GENOMIC DNA]</scope>
    <source>
        <strain evidence="2">Alpha-2009</strain>
        <tissue evidence="2">Whole body</tissue>
    </source>
</reference>
<dbReference type="PANTHER" id="PTHR38681:SF1">
    <property type="entry name" value="RETROVIRUS-RELATED POL POLYPROTEIN FROM TRANSPOSON 412-LIKE PROTEIN"/>
    <property type="match status" value="1"/>
</dbReference>
<dbReference type="InterPro" id="IPR036397">
    <property type="entry name" value="RNaseH_sf"/>
</dbReference>
<evidence type="ECO:0000313" key="3">
    <source>
        <dbReference type="Proteomes" id="UP001430953"/>
    </source>
</evidence>
<dbReference type="Gene3D" id="3.30.420.10">
    <property type="entry name" value="Ribonuclease H-like superfamily/Ribonuclease H"/>
    <property type="match status" value="1"/>
</dbReference>
<comment type="caution">
    <text evidence="2">The sequence shown here is derived from an EMBL/GenBank/DDBJ whole genome shotgun (WGS) entry which is preliminary data.</text>
</comment>
<dbReference type="PROSITE" id="PS50994">
    <property type="entry name" value="INTEGRASE"/>
    <property type="match status" value="1"/>
</dbReference>
<keyword evidence="3" id="KW-1185">Reference proteome</keyword>
<dbReference type="Proteomes" id="UP001430953">
    <property type="component" value="Unassembled WGS sequence"/>
</dbReference>
<dbReference type="AlphaFoldDB" id="A0AAW2EN53"/>
<gene>
    <name evidence="2" type="ORF">PUN28_017886</name>
</gene>
<accession>A0AAW2EN53</accession>
<dbReference type="SUPFAM" id="SSF53098">
    <property type="entry name" value="Ribonuclease H-like"/>
    <property type="match status" value="1"/>
</dbReference>